<feature type="transmembrane region" description="Helical" evidence="2">
    <location>
        <begin position="29"/>
        <end position="46"/>
    </location>
</feature>
<keyword evidence="2" id="KW-0812">Transmembrane</keyword>
<feature type="transmembrane region" description="Helical" evidence="2">
    <location>
        <begin position="52"/>
        <end position="75"/>
    </location>
</feature>
<evidence type="ECO:0000313" key="3">
    <source>
        <dbReference type="EMBL" id="NYD26968.1"/>
    </source>
</evidence>
<feature type="transmembrane region" description="Helical" evidence="2">
    <location>
        <begin position="87"/>
        <end position="106"/>
    </location>
</feature>
<keyword evidence="2" id="KW-1133">Transmembrane helix</keyword>
<name>A0A852R7V2_9MICO</name>
<dbReference type="RefSeq" id="WP_185987023.1">
    <property type="nucleotide sequence ID" value="NZ_BAAALZ010000001.1"/>
</dbReference>
<dbReference type="AlphaFoldDB" id="A0A852R7V2"/>
<sequence>MTADAGTARPASAAETVPEGAPRHGQWRLLAPALGCWAVAAVLVHVPDAARWLAVVLAALGLGLGIGLGAALIAARRPHGAPGLRRYRWAGSVGIVYIAALLAVTARIATVEQGRDVVGETVSVLGAGTNVAATVVVGGFPAPAAGVGGDNAERSWVRGRIVALAAASGGATSAERVSLACGGDEPGSGPAPAEASPPTALTVPGPVAPVSASAILWLDGPPPERWYPGATVCLTGAIGRGPPEGLSAFEISVSTVGGPGSATGVPGRLGETAASLRSGLRSAAGHVAGAELVPGLAVGDTSLVSSSLDRLMLESNLTHLTAVSGETNRQTDESRNYPASAKSEVSRPTG</sequence>
<feature type="compositionally biased region" description="Low complexity" evidence="1">
    <location>
        <begin position="187"/>
        <end position="198"/>
    </location>
</feature>
<comment type="caution">
    <text evidence="3">The sequence shown here is derived from an EMBL/GenBank/DDBJ whole genome shotgun (WGS) entry which is preliminary data.</text>
</comment>
<evidence type="ECO:0000256" key="1">
    <source>
        <dbReference type="SAM" id="MobiDB-lite"/>
    </source>
</evidence>
<evidence type="ECO:0000256" key="2">
    <source>
        <dbReference type="SAM" id="Phobius"/>
    </source>
</evidence>
<feature type="region of interest" description="Disordered" evidence="1">
    <location>
        <begin position="1"/>
        <end position="20"/>
    </location>
</feature>
<feature type="region of interest" description="Disordered" evidence="1">
    <location>
        <begin position="179"/>
        <end position="200"/>
    </location>
</feature>
<feature type="region of interest" description="Disordered" evidence="1">
    <location>
        <begin position="323"/>
        <end position="350"/>
    </location>
</feature>
<keyword evidence="4" id="KW-1185">Reference proteome</keyword>
<dbReference type="Proteomes" id="UP000586095">
    <property type="component" value="Unassembled WGS sequence"/>
</dbReference>
<evidence type="ECO:0000313" key="4">
    <source>
        <dbReference type="Proteomes" id="UP000586095"/>
    </source>
</evidence>
<protein>
    <recommendedName>
        <fullName evidence="5">DUF4131 domain-containing protein</fullName>
    </recommendedName>
</protein>
<reference evidence="3 4" key="1">
    <citation type="submission" date="2020-07" db="EMBL/GenBank/DDBJ databases">
        <title>Sequencing the genomes of 1000 actinobacteria strains.</title>
        <authorList>
            <person name="Klenk H.-P."/>
        </authorList>
    </citation>
    <scope>NUCLEOTIDE SEQUENCE [LARGE SCALE GENOMIC DNA]</scope>
    <source>
        <strain evidence="3 4">DSM 17380</strain>
    </source>
</reference>
<gene>
    <name evidence="3" type="ORF">BJ960_001771</name>
</gene>
<organism evidence="3 4">
    <name type="scientific">Leucobacter aridicollis</name>
    <dbReference type="NCBI Taxonomy" id="283878"/>
    <lineage>
        <taxon>Bacteria</taxon>
        <taxon>Bacillati</taxon>
        <taxon>Actinomycetota</taxon>
        <taxon>Actinomycetes</taxon>
        <taxon>Micrococcales</taxon>
        <taxon>Microbacteriaceae</taxon>
        <taxon>Leucobacter</taxon>
    </lineage>
</organism>
<evidence type="ECO:0008006" key="5">
    <source>
        <dbReference type="Google" id="ProtNLM"/>
    </source>
</evidence>
<dbReference type="EMBL" id="JACCBD010000001">
    <property type="protein sequence ID" value="NYD26968.1"/>
    <property type="molecule type" value="Genomic_DNA"/>
</dbReference>
<keyword evidence="2" id="KW-0472">Membrane</keyword>
<proteinExistence type="predicted"/>
<accession>A0A852R7V2</accession>